<organism evidence="1 2">
    <name type="scientific">Natranaeroarchaeum sulfidigenes</name>
    <dbReference type="NCBI Taxonomy" id="2784880"/>
    <lineage>
        <taxon>Archaea</taxon>
        <taxon>Methanobacteriati</taxon>
        <taxon>Methanobacteriota</taxon>
        <taxon>Stenosarchaea group</taxon>
        <taxon>Halobacteria</taxon>
        <taxon>Halobacteriales</taxon>
        <taxon>Natronoarchaeaceae</taxon>
        <taxon>Natranaeroarchaeum</taxon>
    </lineage>
</organism>
<evidence type="ECO:0000313" key="2">
    <source>
        <dbReference type="Proteomes" id="UP000663586"/>
    </source>
</evidence>
<dbReference type="KEGG" id="hara:AArcS_0334"/>
<proteinExistence type="predicted"/>
<reference evidence="1" key="1">
    <citation type="submission" date="2020-11" db="EMBL/GenBank/DDBJ databases">
        <title>Carbohydrate-dependent, anaerobic sulfur respiration: A novel catabolism in halophilic archaea.</title>
        <authorList>
            <person name="Sorokin D.Y."/>
            <person name="Messina E."/>
            <person name="Smedile F."/>
            <person name="La Cono V."/>
            <person name="Hallsworth J.E."/>
            <person name="Yakimov M.M."/>
        </authorList>
    </citation>
    <scope>NUCLEOTIDE SEQUENCE</scope>
    <source>
        <strain evidence="1">AArc-S</strain>
    </source>
</reference>
<dbReference type="EMBL" id="CP064786">
    <property type="protein sequence ID" value="QSG01565.1"/>
    <property type="molecule type" value="Genomic_DNA"/>
</dbReference>
<protein>
    <submittedName>
        <fullName evidence="1">Uncharacterized protein</fullName>
    </submittedName>
</protein>
<dbReference type="Proteomes" id="UP000663586">
    <property type="component" value="Chromosome"/>
</dbReference>
<evidence type="ECO:0000313" key="1">
    <source>
        <dbReference type="EMBL" id="QSG01565.1"/>
    </source>
</evidence>
<gene>
    <name evidence="1" type="ORF">AArcS_0334</name>
</gene>
<name>A0A897MTL6_9EURY</name>
<keyword evidence="2" id="KW-1185">Reference proteome</keyword>
<accession>A0A897MTL6</accession>
<sequence>MNQPDTIEAIHSPETAGVGLTTKLLQIPEQAVRMSLTTDDFAEFLAEDPEDDTDVPLGTALSELAVDVETDSVEAVRDVRERL</sequence>
<dbReference type="AlphaFoldDB" id="A0A897MTL6"/>